<dbReference type="Gene3D" id="3.90.1150.10">
    <property type="entry name" value="Aspartate Aminotransferase, domain 1"/>
    <property type="match status" value="1"/>
</dbReference>
<dbReference type="PANTHER" id="PTHR42806">
    <property type="entry name" value="GLYCINE CLEAVAGE SYSTEM P-PROTEIN"/>
    <property type="match status" value="1"/>
</dbReference>
<dbReference type="GO" id="GO:0004375">
    <property type="term" value="F:glycine dehydrogenase (decarboxylating) activity"/>
    <property type="evidence" value="ECO:0007669"/>
    <property type="project" value="UniProtKB-EC"/>
</dbReference>
<dbReference type="EMBL" id="AFNU02000001">
    <property type="protein sequence ID" value="ERJ13882.1"/>
    <property type="molecule type" value="Genomic_DNA"/>
</dbReference>
<accession>U2E0D1</accession>
<dbReference type="RefSeq" id="WP_008826011.1">
    <property type="nucleotide sequence ID" value="NZ_AFNU02000001.1"/>
</dbReference>
<evidence type="ECO:0000313" key="7">
    <source>
        <dbReference type="Proteomes" id="UP000005707"/>
    </source>
</evidence>
<dbReference type="PIRSF" id="PIRSF006815">
    <property type="entry name" value="GcvPA"/>
    <property type="match status" value="1"/>
</dbReference>
<dbReference type="InterPro" id="IPR015421">
    <property type="entry name" value="PyrdxlP-dep_Trfase_major"/>
</dbReference>
<evidence type="ECO:0000313" key="6">
    <source>
        <dbReference type="EMBL" id="ERJ13882.1"/>
    </source>
</evidence>
<evidence type="ECO:0000256" key="1">
    <source>
        <dbReference type="ARBA" id="ARBA00003788"/>
    </source>
</evidence>
<gene>
    <name evidence="6" type="primary">gcvP</name>
    <name evidence="4" type="synonym">gcvPA</name>
    <name evidence="6" type="ORF">HLPCO_000548</name>
</gene>
<keyword evidence="2 4" id="KW-0560">Oxidoreductase</keyword>
<comment type="subunit">
    <text evidence="4">The glycine cleavage system is composed of four proteins: P, T, L and H. In this organism, the P 'protein' is a heterodimer of two subunits.</text>
</comment>
<protein>
    <recommendedName>
        <fullName evidence="4">Probable glycine dehydrogenase (decarboxylating) subunit 1</fullName>
        <ecNumber evidence="4">1.4.4.2</ecNumber>
    </recommendedName>
    <alternativeName>
        <fullName evidence="4">Glycine cleavage system P-protein subunit 1</fullName>
    </alternativeName>
    <alternativeName>
        <fullName evidence="4">Glycine decarboxylase subunit 1</fullName>
    </alternativeName>
    <alternativeName>
        <fullName evidence="4">Glycine dehydrogenase (aminomethyl-transferring) subunit 1</fullName>
    </alternativeName>
</protein>
<dbReference type="Proteomes" id="UP000005707">
    <property type="component" value="Unassembled WGS sequence"/>
</dbReference>
<keyword evidence="7" id="KW-1185">Reference proteome</keyword>
<dbReference type="Pfam" id="PF02347">
    <property type="entry name" value="GDC-P"/>
    <property type="match status" value="1"/>
</dbReference>
<dbReference type="SUPFAM" id="SSF53383">
    <property type="entry name" value="PLP-dependent transferases"/>
    <property type="match status" value="1"/>
</dbReference>
<proteinExistence type="inferred from homology"/>
<dbReference type="FunCoup" id="U2E0D1">
    <property type="interactions" value="58"/>
</dbReference>
<dbReference type="OrthoDB" id="9771867at2"/>
<evidence type="ECO:0000256" key="2">
    <source>
        <dbReference type="ARBA" id="ARBA00023002"/>
    </source>
</evidence>
<dbReference type="EC" id="1.4.4.2" evidence="4"/>
<reference evidence="6 7" key="1">
    <citation type="journal article" date="2011" name="J. Bacteriol.">
        <title>Genome sequence of Haloplasma contractile, an unusual contractile bacterium from a deep-sea anoxic brine lake.</title>
        <authorList>
            <person name="Antunes A."/>
            <person name="Alam I."/>
            <person name="El Dorry H."/>
            <person name="Siam R."/>
            <person name="Robertson A."/>
            <person name="Bajic V.B."/>
            <person name="Stingl U."/>
        </authorList>
    </citation>
    <scope>NUCLEOTIDE SEQUENCE [LARGE SCALE GENOMIC DNA]</scope>
    <source>
        <strain evidence="6 7">SSD-17B</strain>
    </source>
</reference>
<dbReference type="InterPro" id="IPR015424">
    <property type="entry name" value="PyrdxlP-dep_Trfase"/>
</dbReference>
<comment type="caution">
    <text evidence="6">The sequence shown here is derived from an EMBL/GenBank/DDBJ whole genome shotgun (WGS) entry which is preliminary data.</text>
</comment>
<dbReference type="InterPro" id="IPR023010">
    <property type="entry name" value="GcvPA"/>
</dbReference>
<feature type="domain" description="Glycine cleavage system P-protein N-terminal" evidence="5">
    <location>
        <begin position="3"/>
        <end position="444"/>
    </location>
</feature>
<dbReference type="STRING" id="1033810.HLPCO_000548"/>
<dbReference type="InterPro" id="IPR020581">
    <property type="entry name" value="GDC_P"/>
</dbReference>
<dbReference type="InterPro" id="IPR015422">
    <property type="entry name" value="PyrdxlP-dep_Trfase_small"/>
</dbReference>
<evidence type="ECO:0000256" key="4">
    <source>
        <dbReference type="HAMAP-Rule" id="MF_00712"/>
    </source>
</evidence>
<comment type="function">
    <text evidence="1 4">The glycine cleavage system catalyzes the degradation of glycine. The P protein binds the alpha-amino group of glycine through its pyridoxal phosphate cofactor; CO(2) is released and the remaining methylamine moiety is then transferred to the lipoamide cofactor of the H protein.</text>
</comment>
<dbReference type="eggNOG" id="COG0403">
    <property type="taxonomic scope" value="Bacteria"/>
</dbReference>
<evidence type="ECO:0000259" key="5">
    <source>
        <dbReference type="Pfam" id="PF02347"/>
    </source>
</evidence>
<evidence type="ECO:0000256" key="3">
    <source>
        <dbReference type="ARBA" id="ARBA00049026"/>
    </source>
</evidence>
<comment type="similarity">
    <text evidence="4">Belongs to the GcvP family. N-terminal subunit subfamily.</text>
</comment>
<dbReference type="HAMAP" id="MF_00712">
    <property type="entry name" value="GcvPA"/>
    <property type="match status" value="1"/>
</dbReference>
<reference evidence="6 7" key="2">
    <citation type="journal article" date="2013" name="PLoS ONE">
        <title>INDIGO - INtegrated Data Warehouse of MIcrobial GenOmes with Examples from the Red Sea Extremophiles.</title>
        <authorList>
            <person name="Alam I."/>
            <person name="Antunes A."/>
            <person name="Kamau A.A."/>
            <person name="Ba Alawi W."/>
            <person name="Kalkatawi M."/>
            <person name="Stingl U."/>
            <person name="Bajic V.B."/>
        </authorList>
    </citation>
    <scope>NUCLEOTIDE SEQUENCE [LARGE SCALE GENOMIC DNA]</scope>
    <source>
        <strain evidence="6 7">SSD-17B</strain>
    </source>
</reference>
<dbReference type="PANTHER" id="PTHR42806:SF1">
    <property type="entry name" value="GLYCINE DEHYDROGENASE (DECARBOXYLATING)"/>
    <property type="match status" value="1"/>
</dbReference>
<name>U2E0D1_9MOLU</name>
<dbReference type="Gene3D" id="3.40.640.10">
    <property type="entry name" value="Type I PLP-dependent aspartate aminotransferase-like (Major domain)"/>
    <property type="match status" value="1"/>
</dbReference>
<comment type="catalytic activity">
    <reaction evidence="3 4">
        <text>N(6)-[(R)-lipoyl]-L-lysyl-[glycine-cleavage complex H protein] + glycine + H(+) = N(6)-[(R)-S(8)-aminomethyldihydrolipoyl]-L-lysyl-[glycine-cleavage complex H protein] + CO2</text>
        <dbReference type="Rhea" id="RHEA:24304"/>
        <dbReference type="Rhea" id="RHEA-COMP:10494"/>
        <dbReference type="Rhea" id="RHEA-COMP:10495"/>
        <dbReference type="ChEBI" id="CHEBI:15378"/>
        <dbReference type="ChEBI" id="CHEBI:16526"/>
        <dbReference type="ChEBI" id="CHEBI:57305"/>
        <dbReference type="ChEBI" id="CHEBI:83099"/>
        <dbReference type="ChEBI" id="CHEBI:83143"/>
        <dbReference type="EC" id="1.4.4.2"/>
    </reaction>
</comment>
<dbReference type="InterPro" id="IPR049315">
    <property type="entry name" value="GDC-P_N"/>
</dbReference>
<organism evidence="6 7">
    <name type="scientific">Haloplasma contractile SSD-17B</name>
    <dbReference type="NCBI Taxonomy" id="1033810"/>
    <lineage>
        <taxon>Bacteria</taxon>
        <taxon>Bacillati</taxon>
        <taxon>Mycoplasmatota</taxon>
        <taxon>Mollicutes</taxon>
        <taxon>Haloplasmatales</taxon>
        <taxon>Haloplasmataceae</taxon>
        <taxon>Haloplasma</taxon>
    </lineage>
</organism>
<dbReference type="CDD" id="cd00613">
    <property type="entry name" value="GDC-P"/>
    <property type="match status" value="1"/>
</dbReference>
<dbReference type="GO" id="GO:0019464">
    <property type="term" value="P:glycine decarboxylation via glycine cleavage system"/>
    <property type="evidence" value="ECO:0007669"/>
    <property type="project" value="UniProtKB-UniRule"/>
</dbReference>
<dbReference type="InParanoid" id="U2E0D1"/>
<dbReference type="GO" id="GO:0009116">
    <property type="term" value="P:nucleoside metabolic process"/>
    <property type="evidence" value="ECO:0007669"/>
    <property type="project" value="InterPro"/>
</dbReference>
<dbReference type="AlphaFoldDB" id="U2E0D1"/>
<dbReference type="NCBIfam" id="NF001696">
    <property type="entry name" value="PRK00451.1"/>
    <property type="match status" value="1"/>
</dbReference>
<sequence>MNHKYIPHTEQDIKKMLDTIGVSSIDDLFREVPSEIKLKRDYNFTNSLSELEVTKRLQDLASKNKSSDDLTCFIGAGAYDHYIPSVIHHITNRSEFYTAYTPYQPEVAQGTLQYIFEYQTMISNLTGMDVSNASMYDGATSTAEAMMMAVAKRRKNKVLVSKTIHPNTLSVLKTYAKYQGVEIKMIETKDGITSRDDLEDKIDNTIAGVIVQNPNFYGRIEDVESYVDLIHEHKSLLIMNVNPISLPVLKTPGEIGADIVCGDAQPLGIPLSFGGPYIGFLATTNSLMRKMPGRICGETTDIEGKRAFVLTLQAREQHIRREKANSNICSNQSLNALAVTVYLSTLGNQGTREVALQNIKKSHYAFKKISALNGFEAVYDGPFFNEFVIKSDYDYNTIKNTLYEKGIISGLHLGDYDNSLKNHILFCVTEKRTAKEIDHLVDVLGGLAHA</sequence>